<feature type="transmembrane region" description="Helical" evidence="1">
    <location>
        <begin position="20"/>
        <end position="45"/>
    </location>
</feature>
<feature type="transmembrane region" description="Helical" evidence="1">
    <location>
        <begin position="133"/>
        <end position="151"/>
    </location>
</feature>
<keyword evidence="1" id="KW-1133">Transmembrane helix</keyword>
<feature type="transmembrane region" description="Helical" evidence="1">
    <location>
        <begin position="229"/>
        <end position="246"/>
    </location>
</feature>
<feature type="transmembrane region" description="Helical" evidence="1">
    <location>
        <begin position="65"/>
        <end position="84"/>
    </location>
</feature>
<evidence type="ECO:0000313" key="2">
    <source>
        <dbReference type="EMBL" id="ADU96775.1"/>
    </source>
</evidence>
<sequence length="456" mass="52512">MAGISFELRKLLAKRSFSSIVASFFYSTALAAGPWVISILAIIFAGVWVAQITGDVTNVRTSQVIITYIMALSLIASGPFQLLFSRYVSDRLFEKQSDRVLPNLLGALILSMFLGLFVSLLFLRGWLFELSPHLVILFTVTTVFASSFWVANTLLTSLKSYKYILFSFVFGFLLMVLLAPYFQEYSEYGFLYAYAIGFLVVYFLLLAAIFREFPSNRLLEFDFLKRNRVFYSLALSGLFYNLAIWIDKFEFWHSKVTGVTILGPFKASFIYDIPMFLAYLSIAPGMGFFFLKLEGEFAQHYQRYYDAVREGETLIRIFEIGYDLINSVRTFVQEVLRIQAVTLVIIFLLEVGLFKLFRLSLVYIPLFNILAVATSLQLLFIVVLSLLFYFDLRREALISTAIFLVTNALFTYVTLHLGPYFYGYGFLFSLLVSFVVALIFLRRFLYDVHYKTFMFA</sequence>
<protein>
    <submittedName>
        <fullName evidence="2">Inner membrane protein</fullName>
    </submittedName>
</protein>
<dbReference type="Proteomes" id="UP000006362">
    <property type="component" value="Chromosome"/>
</dbReference>
<feature type="transmembrane region" description="Helical" evidence="1">
    <location>
        <begin position="396"/>
        <end position="415"/>
    </location>
</feature>
<feature type="transmembrane region" description="Helical" evidence="1">
    <location>
        <begin position="273"/>
        <end position="293"/>
    </location>
</feature>
<feature type="transmembrane region" description="Helical" evidence="1">
    <location>
        <begin position="188"/>
        <end position="209"/>
    </location>
</feature>
<dbReference type="Pfam" id="PF16933">
    <property type="entry name" value="PelG"/>
    <property type="match status" value="1"/>
</dbReference>
<dbReference type="KEGG" id="tam:Theam_0808"/>
<dbReference type="eggNOG" id="COG4267">
    <property type="taxonomic scope" value="Bacteria"/>
</dbReference>
<dbReference type="AlphaFoldDB" id="E8T6J1"/>
<accession>E8T6J1</accession>
<dbReference type="OrthoDB" id="37830at2"/>
<dbReference type="HOGENOM" id="CLU_043533_1_1_0"/>
<feature type="transmembrane region" description="Helical" evidence="1">
    <location>
        <begin position="335"/>
        <end position="357"/>
    </location>
</feature>
<feature type="transmembrane region" description="Helical" evidence="1">
    <location>
        <begin position="163"/>
        <end position="182"/>
    </location>
</feature>
<dbReference type="STRING" id="648996.Theam_0808"/>
<keyword evidence="1" id="KW-0472">Membrane</keyword>
<name>E8T6J1_THEA1</name>
<dbReference type="InterPro" id="IPR031617">
    <property type="entry name" value="PelG"/>
</dbReference>
<evidence type="ECO:0000256" key="1">
    <source>
        <dbReference type="SAM" id="Phobius"/>
    </source>
</evidence>
<keyword evidence="3" id="KW-1185">Reference proteome</keyword>
<proteinExistence type="predicted"/>
<feature type="transmembrane region" description="Helical" evidence="1">
    <location>
        <begin position="421"/>
        <end position="441"/>
    </location>
</feature>
<reference evidence="2" key="1">
    <citation type="submission" date="2011-01" db="EMBL/GenBank/DDBJ databases">
        <title>Complete sequence of chromosome of Thermovibrio ammonificans HB-1.</title>
        <authorList>
            <consortium name="US DOE Joint Genome Institute"/>
            <person name="Lucas S."/>
            <person name="Copeland A."/>
            <person name="Lapidus A."/>
            <person name="Cheng J.-F."/>
            <person name="Goodwin L."/>
            <person name="Pitluck S."/>
            <person name="Davenport K."/>
            <person name="Detter J.C."/>
            <person name="Han C."/>
            <person name="Tapia R."/>
            <person name="Land M."/>
            <person name="Hauser L."/>
            <person name="Kyrpides N."/>
            <person name="Ivanova N."/>
            <person name="Ovchinnikova G."/>
            <person name="Vetriani C."/>
            <person name="Woyke T."/>
        </authorList>
    </citation>
    <scope>NUCLEOTIDE SEQUENCE [LARGE SCALE GENOMIC DNA]</scope>
    <source>
        <strain evidence="2">HB-1</strain>
    </source>
</reference>
<dbReference type="RefSeq" id="WP_013537561.1">
    <property type="nucleotide sequence ID" value="NC_014926.1"/>
</dbReference>
<dbReference type="EMBL" id="CP002444">
    <property type="protein sequence ID" value="ADU96775.1"/>
    <property type="molecule type" value="Genomic_DNA"/>
</dbReference>
<gene>
    <name evidence="2" type="ordered locus">Theam_0808</name>
</gene>
<feature type="transmembrane region" description="Helical" evidence="1">
    <location>
        <begin position="104"/>
        <end position="127"/>
    </location>
</feature>
<feature type="transmembrane region" description="Helical" evidence="1">
    <location>
        <begin position="363"/>
        <end position="389"/>
    </location>
</feature>
<organism evidence="2 3">
    <name type="scientific">Thermovibrio ammonificans (strain DSM 15698 / JCM 12110 / HB-1)</name>
    <dbReference type="NCBI Taxonomy" id="648996"/>
    <lineage>
        <taxon>Bacteria</taxon>
        <taxon>Pseudomonadati</taxon>
        <taxon>Aquificota</taxon>
        <taxon>Aquificia</taxon>
        <taxon>Desulfurobacteriales</taxon>
        <taxon>Desulfurobacteriaceae</taxon>
        <taxon>Thermovibrio</taxon>
    </lineage>
</organism>
<evidence type="ECO:0000313" key="3">
    <source>
        <dbReference type="Proteomes" id="UP000006362"/>
    </source>
</evidence>
<keyword evidence="1" id="KW-0812">Transmembrane</keyword>